<keyword evidence="4" id="KW-0807">Transducer</keyword>
<organism evidence="7 8">
    <name type="scientific">Rhizoctonia solani 123E</name>
    <dbReference type="NCBI Taxonomy" id="1423351"/>
    <lineage>
        <taxon>Eukaryota</taxon>
        <taxon>Fungi</taxon>
        <taxon>Dikarya</taxon>
        <taxon>Basidiomycota</taxon>
        <taxon>Agaricomycotina</taxon>
        <taxon>Agaricomycetes</taxon>
        <taxon>Cantharellales</taxon>
        <taxon>Ceratobasidiaceae</taxon>
        <taxon>Rhizoctonia</taxon>
    </lineage>
</organism>
<evidence type="ECO:0000256" key="2">
    <source>
        <dbReference type="ARBA" id="ARBA00022741"/>
    </source>
</evidence>
<evidence type="ECO:0000256" key="1">
    <source>
        <dbReference type="ARBA" id="ARBA00022723"/>
    </source>
</evidence>
<dbReference type="Gene3D" id="3.40.50.300">
    <property type="entry name" value="P-loop containing nucleotide triphosphate hydrolases"/>
    <property type="match status" value="2"/>
</dbReference>
<proteinExistence type="predicted"/>
<keyword evidence="1 6" id="KW-0479">Metal-binding</keyword>
<dbReference type="HOGENOM" id="CLU_014184_1_1_1"/>
<dbReference type="GO" id="GO:0005737">
    <property type="term" value="C:cytoplasm"/>
    <property type="evidence" value="ECO:0007669"/>
    <property type="project" value="TreeGrafter"/>
</dbReference>
<dbReference type="InterPro" id="IPR011025">
    <property type="entry name" value="GproteinA_insert"/>
</dbReference>
<evidence type="ECO:0000256" key="6">
    <source>
        <dbReference type="PIRSR" id="PIRSR601019-2"/>
    </source>
</evidence>
<gene>
    <name evidence="7" type="ORF">V565_097360</name>
</gene>
<dbReference type="PROSITE" id="PS51882">
    <property type="entry name" value="G_ALPHA"/>
    <property type="match status" value="1"/>
</dbReference>
<feature type="binding site" evidence="6">
    <location>
        <position position="263"/>
    </location>
    <ligand>
        <name>Mg(2+)</name>
        <dbReference type="ChEBI" id="CHEBI:18420"/>
    </ligand>
</feature>
<dbReference type="PANTHER" id="PTHR10218:SF360">
    <property type="entry name" value="GUANINE NUCLEOTIDE-BINDING PROTEIN SUBUNIT ALPHA HOMOLOG"/>
    <property type="match status" value="1"/>
</dbReference>
<dbReference type="GO" id="GO:0005525">
    <property type="term" value="F:GTP binding"/>
    <property type="evidence" value="ECO:0007669"/>
    <property type="project" value="UniProtKB-KW"/>
</dbReference>
<dbReference type="EMBL" id="AZST01000346">
    <property type="protein sequence ID" value="KEP49590.1"/>
    <property type="molecule type" value="Genomic_DNA"/>
</dbReference>
<dbReference type="InterPro" id="IPR027417">
    <property type="entry name" value="P-loop_NTPase"/>
</dbReference>
<dbReference type="SMART" id="SM00275">
    <property type="entry name" value="G_alpha"/>
    <property type="match status" value="1"/>
</dbReference>
<evidence type="ECO:0000313" key="7">
    <source>
        <dbReference type="EMBL" id="KEP49590.1"/>
    </source>
</evidence>
<dbReference type="OrthoDB" id="5817230at2759"/>
<sequence length="476" mass="54573">MNTVESKIISDTIDQALRAEKAVRDMTRQKQRKILVLGQSESGKSTLIKQFRLLHSAETFSAERQSWKSIVYLNIIRSIWKVIEILSSRFNLTNPTDVESQNFARLRLRLMPLRSVELSIVKSLSSPREVAQTWSNGPNNGRGSPGIGMNKEYEYEDVVVHPDSIWQRLRQRCLYNTSTSKAGTSLSIEHEEVRETDDPSRTLEVCATDMKKLWSCPVARQYLKKTGLFIEEISGFFLNDIERITSPGYIPTDDDILRTRVKTIRPTETILTCRESGVEWKIYDVGGARRQRAKWAPFFDDVDSLVVMAPVSAFDQVLSEDPSVNRLKDSFDMWRELCNTTILHKIPVLLFLNKIDLLEKKLHEGVKLSKYLVSYGDRPNDFKSVLQFLHARFLRLRTESKAPNLAPCYVHHTSLVVRIHLDLLGLSFEYKAGSSDYTNYCRACTGQGGWPLHTIVNITNGEHQIAMEYLENSYMV</sequence>
<evidence type="ECO:0000256" key="4">
    <source>
        <dbReference type="ARBA" id="ARBA00023224"/>
    </source>
</evidence>
<protein>
    <submittedName>
        <fullName evidence="7">Putative guanine nucleotide-binding protein alpha-4 subunit</fullName>
    </submittedName>
</protein>
<dbReference type="SUPFAM" id="SSF52540">
    <property type="entry name" value="P-loop containing nucleoside triphosphate hydrolases"/>
    <property type="match status" value="1"/>
</dbReference>
<dbReference type="Pfam" id="PF00503">
    <property type="entry name" value="G-alpha"/>
    <property type="match status" value="1"/>
</dbReference>
<dbReference type="InterPro" id="IPR001019">
    <property type="entry name" value="Gprotein_alpha_su"/>
</dbReference>
<evidence type="ECO:0000256" key="5">
    <source>
        <dbReference type="PIRSR" id="PIRSR601019-1"/>
    </source>
</evidence>
<dbReference type="FunFam" id="3.40.50.300:FF:000692">
    <property type="entry name" value="Guanine nucleotide-binding protein subunit alpha"/>
    <property type="match status" value="1"/>
</dbReference>
<dbReference type="GO" id="GO:0031683">
    <property type="term" value="F:G-protein beta/gamma-subunit complex binding"/>
    <property type="evidence" value="ECO:0007669"/>
    <property type="project" value="InterPro"/>
</dbReference>
<reference evidence="7 8" key="1">
    <citation type="submission" date="2013-12" db="EMBL/GenBank/DDBJ databases">
        <authorList>
            <person name="Cubeta M."/>
            <person name="Pakala S."/>
            <person name="Fedorova N."/>
            <person name="Thomas E."/>
            <person name="Dean R."/>
            <person name="Jabaji S."/>
            <person name="Neate S."/>
            <person name="Toda T."/>
            <person name="Tavantzis S."/>
            <person name="Vilgalys R."/>
            <person name="Bharathan N."/>
            <person name="Pakala S."/>
            <person name="Losada L.S."/>
            <person name="Zafar N."/>
            <person name="Nierman W."/>
        </authorList>
    </citation>
    <scope>NUCLEOTIDE SEQUENCE [LARGE SCALE GENOMIC DNA]</scope>
    <source>
        <strain evidence="7 8">123E</strain>
    </source>
</reference>
<comment type="caution">
    <text evidence="7">The sequence shown here is derived from an EMBL/GenBank/DDBJ whole genome shotgun (WGS) entry which is preliminary data.</text>
</comment>
<name>A0A074RW93_9AGAM</name>
<dbReference type="PRINTS" id="PR00318">
    <property type="entry name" value="GPROTEINA"/>
</dbReference>
<dbReference type="GO" id="GO:0001664">
    <property type="term" value="F:G protein-coupled receptor binding"/>
    <property type="evidence" value="ECO:0007669"/>
    <property type="project" value="TreeGrafter"/>
</dbReference>
<evidence type="ECO:0000256" key="3">
    <source>
        <dbReference type="ARBA" id="ARBA00023134"/>
    </source>
</evidence>
<dbReference type="GO" id="GO:0005834">
    <property type="term" value="C:heterotrimeric G-protein complex"/>
    <property type="evidence" value="ECO:0007669"/>
    <property type="project" value="TreeGrafter"/>
</dbReference>
<keyword evidence="3 5" id="KW-0342">GTP-binding</keyword>
<dbReference type="PANTHER" id="PTHR10218">
    <property type="entry name" value="GTP-BINDING PROTEIN ALPHA SUBUNIT"/>
    <property type="match status" value="1"/>
</dbReference>
<dbReference type="Proteomes" id="UP000027456">
    <property type="component" value="Unassembled WGS sequence"/>
</dbReference>
<keyword evidence="2 5" id="KW-0547">Nucleotide-binding</keyword>
<feature type="binding site" evidence="5">
    <location>
        <begin position="353"/>
        <end position="356"/>
    </location>
    <ligand>
        <name>GTP</name>
        <dbReference type="ChEBI" id="CHEBI:37565"/>
    </ligand>
</feature>
<dbReference type="STRING" id="1423351.A0A074RW93"/>
<evidence type="ECO:0000313" key="8">
    <source>
        <dbReference type="Proteomes" id="UP000027456"/>
    </source>
</evidence>
<accession>A0A074RW93</accession>
<dbReference type="GO" id="GO:0046872">
    <property type="term" value="F:metal ion binding"/>
    <property type="evidence" value="ECO:0007669"/>
    <property type="project" value="UniProtKB-KW"/>
</dbReference>
<dbReference type="AlphaFoldDB" id="A0A074RW93"/>
<dbReference type="GO" id="GO:0007188">
    <property type="term" value="P:adenylate cyclase-modulating G protein-coupled receptor signaling pathway"/>
    <property type="evidence" value="ECO:0007669"/>
    <property type="project" value="TreeGrafter"/>
</dbReference>
<feature type="binding site" evidence="5">
    <location>
        <begin position="257"/>
        <end position="263"/>
    </location>
    <ligand>
        <name>GTP</name>
        <dbReference type="ChEBI" id="CHEBI:37565"/>
    </ligand>
</feature>
<dbReference type="SUPFAM" id="SSF47895">
    <property type="entry name" value="Transducin (alpha subunit), insertion domain"/>
    <property type="match status" value="1"/>
</dbReference>
<keyword evidence="6" id="KW-0460">Magnesium</keyword>
<dbReference type="GO" id="GO:0003924">
    <property type="term" value="F:GTPase activity"/>
    <property type="evidence" value="ECO:0007669"/>
    <property type="project" value="InterPro"/>
</dbReference>
<keyword evidence="8" id="KW-1185">Reference proteome</keyword>